<dbReference type="InterPro" id="IPR018391">
    <property type="entry name" value="PQQ_b-propeller_rpt"/>
</dbReference>
<organism evidence="5 6">
    <name type="scientific">Lonchura striata</name>
    <name type="common">white-rumped munia</name>
    <dbReference type="NCBI Taxonomy" id="40157"/>
    <lineage>
        <taxon>Eukaryota</taxon>
        <taxon>Metazoa</taxon>
        <taxon>Chordata</taxon>
        <taxon>Craniata</taxon>
        <taxon>Vertebrata</taxon>
        <taxon>Euteleostomi</taxon>
        <taxon>Archelosauria</taxon>
        <taxon>Archosauria</taxon>
        <taxon>Dinosauria</taxon>
        <taxon>Saurischia</taxon>
        <taxon>Theropoda</taxon>
        <taxon>Coelurosauria</taxon>
        <taxon>Aves</taxon>
        <taxon>Neognathae</taxon>
        <taxon>Neoaves</taxon>
        <taxon>Telluraves</taxon>
        <taxon>Australaves</taxon>
        <taxon>Passeriformes</taxon>
        <taxon>Passeroidea</taxon>
        <taxon>Estrildidae</taxon>
        <taxon>Estrildinae</taxon>
        <taxon>Lonchura</taxon>
    </lineage>
</organism>
<evidence type="ECO:0000313" key="6">
    <source>
        <dbReference type="Proteomes" id="UP000197619"/>
    </source>
</evidence>
<dbReference type="InterPro" id="IPR015943">
    <property type="entry name" value="WD40/YVTN_repeat-like_dom_sf"/>
</dbReference>
<feature type="domain" description="Pyrrolo-quinoline quinone repeat" evidence="4">
    <location>
        <begin position="634"/>
        <end position="758"/>
    </location>
</feature>
<dbReference type="SUPFAM" id="SSF50998">
    <property type="entry name" value="Quinoprotein alcohol dehydrogenase-like"/>
    <property type="match status" value="1"/>
</dbReference>
<feature type="domain" description="AMP-dependent synthetase/ligase" evidence="3">
    <location>
        <begin position="9"/>
        <end position="296"/>
    </location>
</feature>
<dbReference type="InterPro" id="IPR042099">
    <property type="entry name" value="ANL_N_sf"/>
</dbReference>
<keyword evidence="2" id="KW-0443">Lipid metabolism</keyword>
<keyword evidence="6" id="KW-1185">Reference proteome</keyword>
<dbReference type="Gene3D" id="3.40.50.12780">
    <property type="entry name" value="N-terminal domain of ligase-like"/>
    <property type="match status" value="1"/>
</dbReference>
<dbReference type="InterPro" id="IPR020845">
    <property type="entry name" value="AMP-binding_CS"/>
</dbReference>
<dbReference type="STRING" id="299123.ENSLSDP00000011187"/>
<accession>A0A218VEY3</accession>
<comment type="similarity">
    <text evidence="1">Belongs to the ATP-dependent AMP-binding enzyme family.</text>
</comment>
<protein>
    <submittedName>
        <fullName evidence="5">Acyl-CoA synthetase family member 4</fullName>
    </submittedName>
</protein>
<dbReference type="Gene3D" id="3.30.300.30">
    <property type="match status" value="1"/>
</dbReference>
<evidence type="ECO:0000259" key="3">
    <source>
        <dbReference type="Pfam" id="PF00501"/>
    </source>
</evidence>
<dbReference type="InterPro" id="IPR011047">
    <property type="entry name" value="Quinoprotein_ADH-like_sf"/>
</dbReference>
<evidence type="ECO:0000256" key="2">
    <source>
        <dbReference type="ARBA" id="ARBA00023098"/>
    </source>
</evidence>
<dbReference type="Gene3D" id="2.40.10.480">
    <property type="match status" value="1"/>
</dbReference>
<reference evidence="5 6" key="1">
    <citation type="submission" date="2017-05" db="EMBL/GenBank/DDBJ databases">
        <title>Genome of assembly of the Bengalese finch, Lonchura striata domestica.</title>
        <authorList>
            <person name="Colquitt B.M."/>
            <person name="Brainard M.S."/>
        </authorList>
    </citation>
    <scope>NUCLEOTIDE SEQUENCE [LARGE SCALE GENOMIC DNA]</scope>
    <source>
        <strain evidence="5">White83orange57</strain>
    </source>
</reference>
<dbReference type="InterPro" id="IPR000873">
    <property type="entry name" value="AMP-dep_synth/lig_dom"/>
</dbReference>
<name>A0A218VEY3_9PASE</name>
<dbReference type="PROSITE" id="PS00455">
    <property type="entry name" value="AMP_BINDING"/>
    <property type="match status" value="1"/>
</dbReference>
<proteinExistence type="inferred from homology"/>
<dbReference type="Proteomes" id="UP000197619">
    <property type="component" value="Unassembled WGS sequence"/>
</dbReference>
<dbReference type="GO" id="GO:0043041">
    <property type="term" value="P:amino acid activation for nonribosomal peptide biosynthetic process"/>
    <property type="evidence" value="ECO:0007669"/>
    <property type="project" value="TreeGrafter"/>
</dbReference>
<evidence type="ECO:0000259" key="4">
    <source>
        <dbReference type="Pfam" id="PF13570"/>
    </source>
</evidence>
<dbReference type="Pfam" id="PF00501">
    <property type="entry name" value="AMP-binding"/>
    <property type="match status" value="1"/>
</dbReference>
<dbReference type="GO" id="GO:0006629">
    <property type="term" value="P:lipid metabolic process"/>
    <property type="evidence" value="ECO:0007669"/>
    <property type="project" value="UniProtKB-KW"/>
</dbReference>
<dbReference type="InterPro" id="IPR045851">
    <property type="entry name" value="AMP-bd_C_sf"/>
</dbReference>
<dbReference type="PANTHER" id="PTHR44394">
    <property type="entry name" value="BETA-ALANINE-ACTIVATING ENZYME"/>
    <property type="match status" value="1"/>
</dbReference>
<dbReference type="InterPro" id="IPR002372">
    <property type="entry name" value="PQQ_rpt_dom"/>
</dbReference>
<dbReference type="SUPFAM" id="SSF56801">
    <property type="entry name" value="Acetyl-CoA synthetase-like"/>
    <property type="match status" value="1"/>
</dbReference>
<evidence type="ECO:0000256" key="1">
    <source>
        <dbReference type="ARBA" id="ARBA00006432"/>
    </source>
</evidence>
<dbReference type="EMBL" id="MUZQ01000001">
    <property type="protein sequence ID" value="OWK64645.1"/>
    <property type="molecule type" value="Genomic_DNA"/>
</dbReference>
<feature type="domain" description="Pyrrolo-quinoline quinone repeat" evidence="4">
    <location>
        <begin position="777"/>
        <end position="945"/>
    </location>
</feature>
<dbReference type="Gene3D" id="2.130.10.10">
    <property type="entry name" value="YVTN repeat-like/Quinoprotein amine dehydrogenase"/>
    <property type="match status" value="1"/>
</dbReference>
<dbReference type="PANTHER" id="PTHR44394:SF1">
    <property type="entry name" value="BETA-ALANINE-ACTIVATING ENZYME"/>
    <property type="match status" value="1"/>
</dbReference>
<gene>
    <name evidence="5" type="primary">AASDH</name>
    <name evidence="5" type="ORF">RLOC_00005977</name>
</gene>
<dbReference type="SMART" id="SM00564">
    <property type="entry name" value="PQQ"/>
    <property type="match status" value="5"/>
</dbReference>
<evidence type="ECO:0000313" key="5">
    <source>
        <dbReference type="EMBL" id="OWK64645.1"/>
    </source>
</evidence>
<sequence length="953" mass="106145">MLLQELVARAGARHRHRAAVCFHPCRGQPPAIRTYATLLELAAELTAFLRKHCDRRGSWEIGLYCYPGINLPSWILGILQVPAAYSPIDPDAPPTISTYFMKKSKLQYILVENDKINKFQMSHAGCFYHNSSAIEHIGLTLFQVSSSNSDFSSEVGNTKSKCEPFKAVGNSQTGYTICPDQTEVKTSEAGYKDAGQKDTLAYVLHTSGTTGIPKIVRVPHKCIVPNIQHLKSIFEITQDDVLFLASPLTFDPSVVELFMALTSGASILVVPNTIKMMPVELSAALFHHHHVTVLQLAILIDMTAIFFCLGGEERICFLDDEMTVPLGTMRETGDFVRVKNAKLFFLGRKDNQIKRHGKRFNIEYLQQVAEDLCQVEACAVTWYQQEKLILFVLPKDDFEERETLKDLQKHLPAYAVPDEIVSVLGLPCDSTGISKDAVFLYSGGDSLKALRFYEEIEMLVGKGVPGLLEVILSHSIEEVYRHTLKMLFADEEQLMIPDNVVKRKLRGNSEEEFHGKYIKLTSERGLEIASGLIPFIALNRGNNFFSMNFTNSSMQPKNTVQVGVEPLQHPSFLHSKIPGVMKSHVRGSELENRILTLENKADENDHSSVQHIHAECSHSSVAELALRVRWKSNTKKCVDASPLIIIPTKEEVSASVYVGSHSHAMQAIDLDLGEIKWEKTLGDRIESSACVSKCGNFIVVGCYDGLVYVLQSSDGEIHWTFVTEDTVKSSAVVDPSSGLVYIGSHDQHVYALDIYVRALTHFYMKRCVYGSYTVKVTGSKIWKSNLGKPLFSSPHCNEGYVCVGCVDGNLYCYTHYGEKVKVWQFSTNGPVFSSPCLSSLTKQEIFFGSHDCFIYCCNMEGNLLWKFEATSSVYGTPFIFQSDDLNNKILLAAVSTDGKVWILDAKSGTAEGVDKLPGEVFSSPVVWGTKLVVGCRNDYVYCLDLYIAGKNNS</sequence>
<dbReference type="Pfam" id="PF13570">
    <property type="entry name" value="Beta-prop_ACSF4"/>
    <property type="match status" value="2"/>
</dbReference>
<comment type="caution">
    <text evidence="5">The sequence shown here is derived from an EMBL/GenBank/DDBJ whole genome shotgun (WGS) entry which is preliminary data.</text>
</comment>
<dbReference type="AlphaFoldDB" id="A0A218VEY3"/>
<dbReference type="InterPro" id="IPR052091">
    <property type="entry name" value="Beta-ala_Activ/Resist"/>
</dbReference>